<dbReference type="AlphaFoldDB" id="A0A162L506"/>
<reference evidence="2 4" key="1">
    <citation type="journal article" date="2015" name="Biotechnol. Bioeng.">
        <title>Genome sequence and phenotypic characterization of Caulobacter segnis.</title>
        <authorList>
            <person name="Patel S."/>
            <person name="Fletcher B."/>
            <person name="Scott D.C."/>
            <person name="Ely B."/>
        </authorList>
    </citation>
    <scope>NUCLEOTIDE SEQUENCE [LARGE SCALE GENOMIC DNA]</scope>
    <source>
        <strain evidence="2 4">PS02</strain>
    </source>
</reference>
<protein>
    <submittedName>
        <fullName evidence="2">Uncharacterized protein</fullName>
    </submittedName>
</protein>
<reference evidence="3 5" key="2">
    <citation type="journal article" date="2016" name="Front. Microbiol.">
        <title>Industrial Acetogenic Biocatalysts: A Comparative Metabolic and Genomic Analysis.</title>
        <authorList>
            <person name="Bengelsdorf F."/>
            <person name="Poehlein A."/>
            <person name="Sonja S."/>
            <person name="Erz C."/>
            <person name="Hummel T."/>
            <person name="Hoffmeister S."/>
            <person name="Daniel R."/>
            <person name="Durre P."/>
        </authorList>
    </citation>
    <scope>NUCLEOTIDE SEQUENCE [LARGE SCALE GENOMIC DNA]</scope>
    <source>
        <strain evidence="3 5">PTA-10522</strain>
    </source>
</reference>
<dbReference type="PATRIC" id="fig|1705578.3.peg.3737"/>
<proteinExistence type="predicted"/>
<gene>
    <name evidence="3" type="ORF">CLCOS_20440</name>
    <name evidence="2" type="ORF">WX73_03480</name>
</gene>
<dbReference type="Proteomes" id="UP000093694">
    <property type="component" value="Unassembled WGS sequence"/>
</dbReference>
<dbReference type="Proteomes" id="UP000077384">
    <property type="component" value="Unassembled WGS sequence"/>
</dbReference>
<dbReference type="EMBL" id="LROR01000048">
    <property type="protein sequence ID" value="OBR94078.1"/>
    <property type="molecule type" value="Genomic_DNA"/>
</dbReference>
<sequence length="68" mass="8072">MDKQLEQQVKDLEQRVAALEGQVQAQQEEFSEALAFLFDRSEYKELIKQKKLKYPKILTKALKKYLNI</sequence>
<accession>A0A162L506</accession>
<dbReference type="RefSeq" id="WP_063602609.1">
    <property type="nucleotide sequence ID" value="NZ_LITQ01000056.1"/>
</dbReference>
<comment type="caution">
    <text evidence="2">The sequence shown here is derived from an EMBL/GenBank/DDBJ whole genome shotgun (WGS) entry which is preliminary data.</text>
</comment>
<evidence type="ECO:0000313" key="4">
    <source>
        <dbReference type="Proteomes" id="UP000077384"/>
    </source>
</evidence>
<feature type="coiled-coil region" evidence="1">
    <location>
        <begin position="2"/>
        <end position="29"/>
    </location>
</feature>
<evidence type="ECO:0000256" key="1">
    <source>
        <dbReference type="SAM" id="Coils"/>
    </source>
</evidence>
<dbReference type="EMBL" id="LITQ01000056">
    <property type="protein sequence ID" value="OAA84448.1"/>
    <property type="molecule type" value="Genomic_DNA"/>
</dbReference>
<organism evidence="2 4">
    <name type="scientific">Clostridium coskatii</name>
    <dbReference type="NCBI Taxonomy" id="1705578"/>
    <lineage>
        <taxon>Bacteria</taxon>
        <taxon>Bacillati</taxon>
        <taxon>Bacillota</taxon>
        <taxon>Clostridia</taxon>
        <taxon>Eubacteriales</taxon>
        <taxon>Clostridiaceae</taxon>
        <taxon>Clostridium</taxon>
    </lineage>
</organism>
<name>A0A162L506_9CLOT</name>
<keyword evidence="1" id="KW-0175">Coiled coil</keyword>
<keyword evidence="5" id="KW-1185">Reference proteome</keyword>
<evidence type="ECO:0000313" key="5">
    <source>
        <dbReference type="Proteomes" id="UP000093694"/>
    </source>
</evidence>
<evidence type="ECO:0000313" key="3">
    <source>
        <dbReference type="EMBL" id="OBR94078.1"/>
    </source>
</evidence>
<evidence type="ECO:0000313" key="2">
    <source>
        <dbReference type="EMBL" id="OAA84448.1"/>
    </source>
</evidence>